<protein>
    <submittedName>
        <fullName evidence="1">Uncharacterized protein</fullName>
    </submittedName>
</protein>
<gene>
    <name evidence="1" type="ORF">K1J50_10880</name>
</gene>
<proteinExistence type="predicted"/>
<reference evidence="1 2" key="1">
    <citation type="submission" date="2021-08" db="EMBL/GenBank/DDBJ databases">
        <title>Caldovatus sediminis gen. nov., sp. nov., a moderately thermophilic bacterium isolated from a hot spring.</title>
        <authorList>
            <person name="Hu C.-J."/>
            <person name="Li W.-J."/>
            <person name="Xian W.-D."/>
        </authorList>
    </citation>
    <scope>NUCLEOTIDE SEQUENCE [LARGE SCALE GENOMIC DNA]</scope>
    <source>
        <strain evidence="1 2">SYSU G05006</strain>
    </source>
</reference>
<name>A0ABS7F396_9PROT</name>
<organism evidence="1 2">
    <name type="scientific">Caldovatus aquaticus</name>
    <dbReference type="NCBI Taxonomy" id="2865671"/>
    <lineage>
        <taxon>Bacteria</taxon>
        <taxon>Pseudomonadati</taxon>
        <taxon>Pseudomonadota</taxon>
        <taxon>Alphaproteobacteria</taxon>
        <taxon>Acetobacterales</taxon>
        <taxon>Roseomonadaceae</taxon>
        <taxon>Caldovatus</taxon>
    </lineage>
</organism>
<dbReference type="RefSeq" id="WP_220117742.1">
    <property type="nucleotide sequence ID" value="NZ_JAHZUY010000026.1"/>
</dbReference>
<dbReference type="EMBL" id="JAHZUY010000026">
    <property type="protein sequence ID" value="MBW8269993.1"/>
    <property type="molecule type" value="Genomic_DNA"/>
</dbReference>
<dbReference type="Proteomes" id="UP001519924">
    <property type="component" value="Unassembled WGS sequence"/>
</dbReference>
<sequence length="111" mass="12136">MDSIAYPPSAATLSEADLCRWLGAAAPGDAIVYFRGALARQLCPQLACLPAEERIALARLANRAWKLAEAGLAHLLQRRHGYEDYEYLLVARPRPRRVAPSILPAILAEAT</sequence>
<accession>A0ABS7F396</accession>
<evidence type="ECO:0000313" key="2">
    <source>
        <dbReference type="Proteomes" id="UP001519924"/>
    </source>
</evidence>
<evidence type="ECO:0000313" key="1">
    <source>
        <dbReference type="EMBL" id="MBW8269993.1"/>
    </source>
</evidence>
<comment type="caution">
    <text evidence="1">The sequence shown here is derived from an EMBL/GenBank/DDBJ whole genome shotgun (WGS) entry which is preliminary data.</text>
</comment>
<keyword evidence="2" id="KW-1185">Reference proteome</keyword>